<feature type="domain" description="TonB-dependent receptor plug" evidence="18">
    <location>
        <begin position="134"/>
        <end position="226"/>
    </location>
</feature>
<keyword evidence="13 14" id="KW-0998">Cell outer membrane</keyword>
<evidence type="ECO:0000256" key="15">
    <source>
        <dbReference type="RuleBase" id="RU003357"/>
    </source>
</evidence>
<feature type="domain" description="TonB-dependent receptor-like beta-barrel" evidence="17">
    <location>
        <begin position="310"/>
        <end position="766"/>
    </location>
</feature>
<evidence type="ECO:0000256" key="12">
    <source>
        <dbReference type="ARBA" id="ARBA00023170"/>
    </source>
</evidence>
<evidence type="ECO:0000313" key="20">
    <source>
        <dbReference type="Proteomes" id="UP001262889"/>
    </source>
</evidence>
<keyword evidence="4 14" id="KW-1134">Transmembrane beta strand</keyword>
<dbReference type="InterPro" id="IPR010105">
    <property type="entry name" value="TonB_sidphr_rcpt"/>
</dbReference>
<feature type="signal peptide" evidence="16">
    <location>
        <begin position="1"/>
        <end position="20"/>
    </location>
</feature>
<dbReference type="RefSeq" id="WP_311533936.1">
    <property type="nucleotide sequence ID" value="NZ_JAVRHQ010000004.1"/>
</dbReference>
<keyword evidence="5" id="KW-0410">Iron transport</keyword>
<dbReference type="SUPFAM" id="SSF49452">
    <property type="entry name" value="Starch-binding domain-like"/>
    <property type="match status" value="1"/>
</dbReference>
<keyword evidence="7 16" id="KW-0732">Signal</keyword>
<name>A0ABU3C7E9_9FLAO</name>
<evidence type="ECO:0000256" key="11">
    <source>
        <dbReference type="ARBA" id="ARBA00023136"/>
    </source>
</evidence>
<keyword evidence="3 14" id="KW-0813">Transport</keyword>
<evidence type="ECO:0000259" key="18">
    <source>
        <dbReference type="Pfam" id="PF07715"/>
    </source>
</evidence>
<dbReference type="Proteomes" id="UP001262889">
    <property type="component" value="Unassembled WGS sequence"/>
</dbReference>
<evidence type="ECO:0000256" key="16">
    <source>
        <dbReference type="SAM" id="SignalP"/>
    </source>
</evidence>
<gene>
    <name evidence="19" type="ORF">RM553_05385</name>
</gene>
<dbReference type="InterPro" id="IPR000531">
    <property type="entry name" value="Beta-barrel_TonB"/>
</dbReference>
<keyword evidence="8" id="KW-0408">Iron</keyword>
<dbReference type="SUPFAM" id="SSF56935">
    <property type="entry name" value="Porins"/>
    <property type="match status" value="1"/>
</dbReference>
<dbReference type="Pfam" id="PF00593">
    <property type="entry name" value="TonB_dep_Rec_b-barrel"/>
    <property type="match status" value="1"/>
</dbReference>
<dbReference type="Gene3D" id="2.170.130.10">
    <property type="entry name" value="TonB-dependent receptor, plug domain"/>
    <property type="match status" value="1"/>
</dbReference>
<organism evidence="19 20">
    <name type="scientific">Autumnicola tepida</name>
    <dbReference type="NCBI Taxonomy" id="3075595"/>
    <lineage>
        <taxon>Bacteria</taxon>
        <taxon>Pseudomonadati</taxon>
        <taxon>Bacteroidota</taxon>
        <taxon>Flavobacteriia</taxon>
        <taxon>Flavobacteriales</taxon>
        <taxon>Flavobacteriaceae</taxon>
        <taxon>Autumnicola</taxon>
    </lineage>
</organism>
<dbReference type="Gene3D" id="2.60.40.1120">
    <property type="entry name" value="Carboxypeptidase-like, regulatory domain"/>
    <property type="match status" value="1"/>
</dbReference>
<feature type="chain" id="PRO_5047415371" evidence="16">
    <location>
        <begin position="21"/>
        <end position="796"/>
    </location>
</feature>
<keyword evidence="10 15" id="KW-0798">TonB box</keyword>
<reference evidence="19 20" key="1">
    <citation type="submission" date="2023-09" db="EMBL/GenBank/DDBJ databases">
        <authorList>
            <person name="Rey-Velasco X."/>
        </authorList>
    </citation>
    <scope>NUCLEOTIDE SEQUENCE [LARGE SCALE GENOMIC DNA]</scope>
    <source>
        <strain evidence="19 20">F363</strain>
    </source>
</reference>
<comment type="subcellular location">
    <subcellularLocation>
        <location evidence="1 14">Cell outer membrane</location>
        <topology evidence="1 14">Multi-pass membrane protein</topology>
    </subcellularLocation>
</comment>
<dbReference type="EMBL" id="JAVRHQ010000004">
    <property type="protein sequence ID" value="MDT0642262.1"/>
    <property type="molecule type" value="Genomic_DNA"/>
</dbReference>
<dbReference type="NCBIfam" id="TIGR01783">
    <property type="entry name" value="TonB-siderophor"/>
    <property type="match status" value="1"/>
</dbReference>
<dbReference type="Gene3D" id="2.40.170.20">
    <property type="entry name" value="TonB-dependent receptor, beta-barrel domain"/>
    <property type="match status" value="1"/>
</dbReference>
<keyword evidence="12 19" id="KW-0675">Receptor</keyword>
<keyword evidence="11 14" id="KW-0472">Membrane</keyword>
<dbReference type="Pfam" id="PF07715">
    <property type="entry name" value="Plug"/>
    <property type="match status" value="1"/>
</dbReference>
<evidence type="ECO:0000256" key="5">
    <source>
        <dbReference type="ARBA" id="ARBA00022496"/>
    </source>
</evidence>
<accession>A0ABU3C7E9</accession>
<evidence type="ECO:0000256" key="13">
    <source>
        <dbReference type="ARBA" id="ARBA00023237"/>
    </source>
</evidence>
<evidence type="ECO:0000313" key="19">
    <source>
        <dbReference type="EMBL" id="MDT0642262.1"/>
    </source>
</evidence>
<evidence type="ECO:0000256" key="10">
    <source>
        <dbReference type="ARBA" id="ARBA00023077"/>
    </source>
</evidence>
<dbReference type="InterPro" id="IPR036942">
    <property type="entry name" value="Beta-barrel_TonB_sf"/>
</dbReference>
<dbReference type="Pfam" id="PF13715">
    <property type="entry name" value="CarbopepD_reg_2"/>
    <property type="match status" value="1"/>
</dbReference>
<evidence type="ECO:0000256" key="2">
    <source>
        <dbReference type="ARBA" id="ARBA00009810"/>
    </source>
</evidence>
<dbReference type="PANTHER" id="PTHR32552">
    <property type="entry name" value="FERRICHROME IRON RECEPTOR-RELATED"/>
    <property type="match status" value="1"/>
</dbReference>
<evidence type="ECO:0000256" key="1">
    <source>
        <dbReference type="ARBA" id="ARBA00004571"/>
    </source>
</evidence>
<dbReference type="PANTHER" id="PTHR32552:SF68">
    <property type="entry name" value="FERRICHROME OUTER MEMBRANE TRANSPORTER_PHAGE RECEPTOR"/>
    <property type="match status" value="1"/>
</dbReference>
<sequence length="796" mass="88320">MKPLLLLLLMFTGLFQPAFAQNYGSIQGRVVNPKEAPVPFATVYIKELNRGSSADSEGRFRIANIPAGTWEVTASAVGYTSSVLEITVKAGAEQVANFTVKEDNALDEVEVFGNRHKRPDKIEALTRLPLEPYEQIQSISVISEKLIENQGALSISEATKNVPGVYTFATYGNKRESMSSRGFRGIPILKNGVRVHSDFRGTGILTDMQGVDNIQVLKGAATITQGVATDLGSPGGVINIVTKTPKYYFGGEASLRLGSYGQVRPTFDIYGPVNQNNTLAFRINGALERADSYRKGISSERFYINPSLEWKIDNSTTLTLEMDYFDDSRTPDVGTVNLAENDVNAIYDLPHEVFLGYENDRSITRNSTYAIRFARELSDKLTLKAAYYRSELDLDDKGASLGGAIQLDGEPVYNQVVRGYSTSTRSDENSVIQFDIIGDELATGNITHTFQVGFDYRSTDYSTFSQSSGDVDTLDVFDAGNNNRLPEGIQFGGPRTGGGESRAIGFVAQDVITFNSWLKTFLGARYSSIETISNPENNSNDAFNPLAGIIVSPLENINFFASYTNSSYPRSASRLGENGEELGNERYDQLEAGIKTNWLNNRLRFNLTFFKINNKDINLPVYDENWVATGFYQKGGNDQRQGVEVELTGRILENLEVITGYSYIDAQYKEHTSYVYGSAPLNTPKHTFNAYANYSFRGSLEGLSLGGGAYYTGERPINDWSAGPVTHEGIVPNQKPFNVEAYTLVNFQAGYQFNEHWRLRLLANNVFDEIGYNAYRTRYINQTDPRTFAGVLSYSF</sequence>
<dbReference type="PROSITE" id="PS52016">
    <property type="entry name" value="TONB_DEPENDENT_REC_3"/>
    <property type="match status" value="1"/>
</dbReference>
<keyword evidence="6 14" id="KW-0812">Transmembrane</keyword>
<dbReference type="InterPro" id="IPR012910">
    <property type="entry name" value="Plug_dom"/>
</dbReference>
<proteinExistence type="inferred from homology"/>
<evidence type="ECO:0000256" key="7">
    <source>
        <dbReference type="ARBA" id="ARBA00022729"/>
    </source>
</evidence>
<keyword evidence="20" id="KW-1185">Reference proteome</keyword>
<comment type="similarity">
    <text evidence="2 14 15">Belongs to the TonB-dependent receptor family.</text>
</comment>
<dbReference type="InterPro" id="IPR039426">
    <property type="entry name" value="TonB-dep_rcpt-like"/>
</dbReference>
<evidence type="ECO:0000256" key="3">
    <source>
        <dbReference type="ARBA" id="ARBA00022448"/>
    </source>
</evidence>
<evidence type="ECO:0000256" key="4">
    <source>
        <dbReference type="ARBA" id="ARBA00022452"/>
    </source>
</evidence>
<evidence type="ECO:0000259" key="17">
    <source>
        <dbReference type="Pfam" id="PF00593"/>
    </source>
</evidence>
<comment type="caution">
    <text evidence="19">The sequence shown here is derived from an EMBL/GenBank/DDBJ whole genome shotgun (WGS) entry which is preliminary data.</text>
</comment>
<evidence type="ECO:0000256" key="6">
    <source>
        <dbReference type="ARBA" id="ARBA00022692"/>
    </source>
</evidence>
<evidence type="ECO:0000256" key="9">
    <source>
        <dbReference type="ARBA" id="ARBA00023065"/>
    </source>
</evidence>
<evidence type="ECO:0000256" key="14">
    <source>
        <dbReference type="PROSITE-ProRule" id="PRU01360"/>
    </source>
</evidence>
<dbReference type="CDD" id="cd01347">
    <property type="entry name" value="ligand_gated_channel"/>
    <property type="match status" value="1"/>
</dbReference>
<evidence type="ECO:0000256" key="8">
    <source>
        <dbReference type="ARBA" id="ARBA00023004"/>
    </source>
</evidence>
<protein>
    <submittedName>
        <fullName evidence="19">TonB-dependent receptor</fullName>
    </submittedName>
</protein>
<dbReference type="InterPro" id="IPR037066">
    <property type="entry name" value="Plug_dom_sf"/>
</dbReference>
<keyword evidence="9" id="KW-0406">Ion transport</keyword>
<dbReference type="InterPro" id="IPR013784">
    <property type="entry name" value="Carb-bd-like_fold"/>
</dbReference>